<organism evidence="2 3">
    <name type="scientific">Hymenolepis diminuta</name>
    <name type="common">Rat tapeworm</name>
    <dbReference type="NCBI Taxonomy" id="6216"/>
    <lineage>
        <taxon>Eukaryota</taxon>
        <taxon>Metazoa</taxon>
        <taxon>Spiralia</taxon>
        <taxon>Lophotrochozoa</taxon>
        <taxon>Platyhelminthes</taxon>
        <taxon>Cestoda</taxon>
        <taxon>Eucestoda</taxon>
        <taxon>Cyclophyllidea</taxon>
        <taxon>Hymenolepididae</taxon>
        <taxon>Hymenolepis</taxon>
    </lineage>
</organism>
<name>A0A564Y5V5_HYMDI</name>
<dbReference type="AlphaFoldDB" id="A0A564Y5V5"/>
<sequence>FGLFSRLPAEAKAPSAKFEGIKHIPSPYSIRSSESVEVPDSVAAEDVIKNAPEFIHYRKPGEIFESRRAVQTSSPQFAQSVAQPDPFVEQKPSSPCPRYREKAVAHASRTRVEKNRSKIEMVASVIILAIKKSHVCTGGPKSNQKDDRLQL</sequence>
<gene>
    <name evidence="2" type="ORF">WMSIL1_LOCUS3212</name>
</gene>
<feature type="region of interest" description="Disordered" evidence="1">
    <location>
        <begin position="74"/>
        <end position="102"/>
    </location>
</feature>
<reference evidence="2 3" key="1">
    <citation type="submission" date="2019-07" db="EMBL/GenBank/DDBJ databases">
        <authorList>
            <person name="Jastrzebski P J."/>
            <person name="Paukszto L."/>
            <person name="Jastrzebski P J."/>
        </authorList>
    </citation>
    <scope>NUCLEOTIDE SEQUENCE [LARGE SCALE GENOMIC DNA]</scope>
    <source>
        <strain evidence="2 3">WMS-il1</strain>
    </source>
</reference>
<evidence type="ECO:0000313" key="3">
    <source>
        <dbReference type="Proteomes" id="UP000321570"/>
    </source>
</evidence>
<protein>
    <submittedName>
        <fullName evidence="2">Uncharacterized protein</fullName>
    </submittedName>
</protein>
<feature type="non-terminal residue" evidence="2">
    <location>
        <position position="1"/>
    </location>
</feature>
<dbReference type="Proteomes" id="UP000321570">
    <property type="component" value="Unassembled WGS sequence"/>
</dbReference>
<accession>A0A564Y5V5</accession>
<evidence type="ECO:0000313" key="2">
    <source>
        <dbReference type="EMBL" id="VUZ42620.1"/>
    </source>
</evidence>
<dbReference type="EMBL" id="CABIJS010000089">
    <property type="protein sequence ID" value="VUZ42620.1"/>
    <property type="molecule type" value="Genomic_DNA"/>
</dbReference>
<evidence type="ECO:0000256" key="1">
    <source>
        <dbReference type="SAM" id="MobiDB-lite"/>
    </source>
</evidence>
<proteinExistence type="predicted"/>
<keyword evidence="3" id="KW-1185">Reference proteome</keyword>